<name>A0ABD2ULR7_9SOLN</name>
<evidence type="ECO:0000313" key="2">
    <source>
        <dbReference type="Proteomes" id="UP001627284"/>
    </source>
</evidence>
<dbReference type="EMBL" id="JBJKTR010000005">
    <property type="protein sequence ID" value="KAL3369091.1"/>
    <property type="molecule type" value="Genomic_DNA"/>
</dbReference>
<proteinExistence type="predicted"/>
<reference evidence="1 2" key="1">
    <citation type="submission" date="2024-05" db="EMBL/GenBank/DDBJ databases">
        <title>De novo assembly of an allotetraploid wild potato.</title>
        <authorList>
            <person name="Hosaka A.J."/>
        </authorList>
    </citation>
    <scope>NUCLEOTIDE SEQUENCE [LARGE SCALE GENOMIC DNA]</scope>
    <source>
        <tissue evidence="1">Young leaves</tissue>
    </source>
</reference>
<protein>
    <submittedName>
        <fullName evidence="1">Uncharacterized protein</fullName>
    </submittedName>
</protein>
<dbReference type="Proteomes" id="UP001627284">
    <property type="component" value="Unassembled WGS sequence"/>
</dbReference>
<sequence length="109" mass="12122">SNNNTAATQLTAAAHATPRRPIRGFFSFTSQNRRKAVIVFIDGTAGADLQLRPAAAACQAIHPLLSCGFWGISVEILCKQQLSHPWRKNLKSVIELEFRFYPFPPIPFL</sequence>
<feature type="non-terminal residue" evidence="1">
    <location>
        <position position="1"/>
    </location>
</feature>
<keyword evidence="2" id="KW-1185">Reference proteome</keyword>
<dbReference type="AlphaFoldDB" id="A0ABD2ULR7"/>
<organism evidence="1 2">
    <name type="scientific">Solanum stoloniferum</name>
    <dbReference type="NCBI Taxonomy" id="62892"/>
    <lineage>
        <taxon>Eukaryota</taxon>
        <taxon>Viridiplantae</taxon>
        <taxon>Streptophyta</taxon>
        <taxon>Embryophyta</taxon>
        <taxon>Tracheophyta</taxon>
        <taxon>Spermatophyta</taxon>
        <taxon>Magnoliopsida</taxon>
        <taxon>eudicotyledons</taxon>
        <taxon>Gunneridae</taxon>
        <taxon>Pentapetalae</taxon>
        <taxon>asterids</taxon>
        <taxon>lamiids</taxon>
        <taxon>Solanales</taxon>
        <taxon>Solanaceae</taxon>
        <taxon>Solanoideae</taxon>
        <taxon>Solaneae</taxon>
        <taxon>Solanum</taxon>
    </lineage>
</organism>
<accession>A0ABD2ULR7</accession>
<comment type="caution">
    <text evidence="1">The sequence shown here is derived from an EMBL/GenBank/DDBJ whole genome shotgun (WGS) entry which is preliminary data.</text>
</comment>
<evidence type="ECO:0000313" key="1">
    <source>
        <dbReference type="EMBL" id="KAL3369091.1"/>
    </source>
</evidence>
<gene>
    <name evidence="1" type="ORF">AABB24_009740</name>
</gene>